<keyword evidence="3" id="KW-1185">Reference proteome</keyword>
<evidence type="ECO:0000259" key="1">
    <source>
        <dbReference type="Pfam" id="PF12680"/>
    </source>
</evidence>
<dbReference type="Proteomes" id="UP000236743">
    <property type="component" value="Unassembled WGS sequence"/>
</dbReference>
<dbReference type="InterPro" id="IPR037401">
    <property type="entry name" value="SnoaL-like"/>
</dbReference>
<reference evidence="2 3" key="1">
    <citation type="submission" date="2016-10" db="EMBL/GenBank/DDBJ databases">
        <authorList>
            <person name="de Groot N.N."/>
        </authorList>
    </citation>
    <scope>NUCLEOTIDE SEQUENCE [LARGE SCALE GENOMIC DNA]</scope>
    <source>
        <strain evidence="2 3">DSM 26656</strain>
    </source>
</reference>
<accession>A0A1H6AA00</accession>
<dbReference type="AlphaFoldDB" id="A0A1H6AA00"/>
<proteinExistence type="predicted"/>
<dbReference type="RefSeq" id="WP_103873191.1">
    <property type="nucleotide sequence ID" value="NZ_FNUY01000005.1"/>
</dbReference>
<name>A0A1H6AA00_9HYPH</name>
<feature type="domain" description="SnoaL-like" evidence="1">
    <location>
        <begin position="9"/>
        <end position="101"/>
    </location>
</feature>
<dbReference type="SUPFAM" id="SSF54427">
    <property type="entry name" value="NTF2-like"/>
    <property type="match status" value="1"/>
</dbReference>
<sequence length="119" mass="13688">MARSKAAIIRSLFDAYLTKQRDVVEASMSPDLRFTSPYDDAIDRATYFERCWPTSETMDAVDIERIFEEGNEAFVTYKTTVGGKTFRNTEFFVFDGDLVREITVYFGASYKDGIFVKQV</sequence>
<protein>
    <recommendedName>
        <fullName evidence="1">SnoaL-like domain-containing protein</fullName>
    </recommendedName>
</protein>
<evidence type="ECO:0000313" key="3">
    <source>
        <dbReference type="Proteomes" id="UP000236743"/>
    </source>
</evidence>
<dbReference type="InterPro" id="IPR032710">
    <property type="entry name" value="NTF2-like_dom_sf"/>
</dbReference>
<dbReference type="Gene3D" id="3.10.450.50">
    <property type="match status" value="1"/>
</dbReference>
<gene>
    <name evidence="2" type="ORF">SAMN04488115_105313</name>
</gene>
<dbReference type="OrthoDB" id="4945579at2"/>
<organism evidence="2 3">
    <name type="scientific">Bosea lathyri</name>
    <dbReference type="NCBI Taxonomy" id="1036778"/>
    <lineage>
        <taxon>Bacteria</taxon>
        <taxon>Pseudomonadati</taxon>
        <taxon>Pseudomonadota</taxon>
        <taxon>Alphaproteobacteria</taxon>
        <taxon>Hyphomicrobiales</taxon>
        <taxon>Boseaceae</taxon>
        <taxon>Bosea</taxon>
    </lineage>
</organism>
<dbReference type="Pfam" id="PF12680">
    <property type="entry name" value="SnoaL_2"/>
    <property type="match status" value="1"/>
</dbReference>
<evidence type="ECO:0000313" key="2">
    <source>
        <dbReference type="EMBL" id="SEG45528.1"/>
    </source>
</evidence>
<dbReference type="EMBL" id="FNUY01000005">
    <property type="protein sequence ID" value="SEG45528.1"/>
    <property type="molecule type" value="Genomic_DNA"/>
</dbReference>